<dbReference type="Pfam" id="PF05118">
    <property type="entry name" value="Asp_Arg_Hydrox"/>
    <property type="match status" value="1"/>
</dbReference>
<feature type="repeat" description="TPR" evidence="4">
    <location>
        <begin position="40"/>
        <end position="73"/>
    </location>
</feature>
<dbReference type="Proteomes" id="UP000068447">
    <property type="component" value="Chromosome"/>
</dbReference>
<dbReference type="InterPro" id="IPR019734">
    <property type="entry name" value="TPR_rpt"/>
</dbReference>
<keyword evidence="3" id="KW-0560">Oxidoreductase</keyword>
<dbReference type="GO" id="GO:0051213">
    <property type="term" value="F:dioxygenase activity"/>
    <property type="evidence" value="ECO:0007669"/>
    <property type="project" value="UniProtKB-KW"/>
</dbReference>
<dbReference type="AlphaFoldDB" id="A0A0U3A8J4"/>
<evidence type="ECO:0000256" key="2">
    <source>
        <dbReference type="ARBA" id="ARBA00022964"/>
    </source>
</evidence>
<protein>
    <submittedName>
        <fullName evidence="6">Aspartyl beta-hydroxylase</fullName>
    </submittedName>
</protein>
<dbReference type="KEGG" id="lal:AT746_03015"/>
<dbReference type="STRING" id="1526571.AT746_03015"/>
<evidence type="ECO:0000313" key="6">
    <source>
        <dbReference type="EMBL" id="ALS97342.1"/>
    </source>
</evidence>
<dbReference type="SMART" id="SM00028">
    <property type="entry name" value="TPR"/>
    <property type="match status" value="3"/>
</dbReference>
<dbReference type="PROSITE" id="PS50005">
    <property type="entry name" value="TPR"/>
    <property type="match status" value="1"/>
</dbReference>
<gene>
    <name evidence="6" type="ORF">AT746_03015</name>
</gene>
<dbReference type="Pfam" id="PF14559">
    <property type="entry name" value="TPR_19"/>
    <property type="match status" value="1"/>
</dbReference>
<evidence type="ECO:0000256" key="3">
    <source>
        <dbReference type="ARBA" id="ARBA00023002"/>
    </source>
</evidence>
<accession>A0A0U3A8J4</accession>
<evidence type="ECO:0000259" key="5">
    <source>
        <dbReference type="Pfam" id="PF05118"/>
    </source>
</evidence>
<dbReference type="OrthoDB" id="21665at2"/>
<dbReference type="InterPro" id="IPR011990">
    <property type="entry name" value="TPR-like_helical_dom_sf"/>
</dbReference>
<feature type="domain" description="Aspartyl/asparaginy/proline hydroxylase" evidence="5">
    <location>
        <begin position="200"/>
        <end position="366"/>
    </location>
</feature>
<dbReference type="SUPFAM" id="SSF48452">
    <property type="entry name" value="TPR-like"/>
    <property type="match status" value="1"/>
</dbReference>
<dbReference type="Gene3D" id="2.60.120.330">
    <property type="entry name" value="B-lactam Antibiotic, Isopenicillin N Synthase, Chain"/>
    <property type="match status" value="1"/>
</dbReference>
<sequence>MNQAQASQQLQQAITALQQGRAQEARSLFNTVVQQVPQAAQAWLGLAFSCSNLGDTEAAMAAIERCLKLEPRNIRALLFKAEHLDGAGQSRKALSFFEAALGLAANIQEPLPADIQKGLQRAQQLSDKFSAEYGDFLLSKLKEKGYQADQASDRFNLSLDICLGRKQIYHQQPNRFYFPGLPQRQFYERSEFEWIEQLEAQTDSIRTELQALLETPERFAPYLQSDADIPEINESGKDIINNPDWGALYLWEYGQQVAENARACPQTMAAMEQVPLPHVTSQTPIVLFSRLAANTHIPPHHGMLNTRLICHLPLIVPENCGALRCGSEQREWVEGQTLIFDDSIEHEAWNNSDQDRVVLLFDIWRPELTQDERALVCMMLESVKEYQGSE</sequence>
<dbReference type="PANTHER" id="PTHR46332">
    <property type="entry name" value="ASPARTATE BETA-HYDROXYLASE DOMAIN-CONTAINING PROTEIN 2"/>
    <property type="match status" value="1"/>
</dbReference>
<dbReference type="InterPro" id="IPR051821">
    <property type="entry name" value="Asp/Asn_beta-hydroxylase"/>
</dbReference>
<organism evidence="6 7">
    <name type="scientific">Lacimicrobium alkaliphilum</name>
    <dbReference type="NCBI Taxonomy" id="1526571"/>
    <lineage>
        <taxon>Bacteria</taxon>
        <taxon>Pseudomonadati</taxon>
        <taxon>Pseudomonadota</taxon>
        <taxon>Gammaproteobacteria</taxon>
        <taxon>Alteromonadales</taxon>
        <taxon>Alteromonadaceae</taxon>
        <taxon>Lacimicrobium</taxon>
    </lineage>
</organism>
<evidence type="ECO:0000256" key="1">
    <source>
        <dbReference type="ARBA" id="ARBA00007730"/>
    </source>
</evidence>
<proteinExistence type="inferred from homology"/>
<dbReference type="InterPro" id="IPR007803">
    <property type="entry name" value="Asp/Arg/Pro-Hydrxlase"/>
</dbReference>
<dbReference type="Gene3D" id="1.25.40.10">
    <property type="entry name" value="Tetratricopeptide repeat domain"/>
    <property type="match status" value="1"/>
</dbReference>
<keyword evidence="4" id="KW-0802">TPR repeat</keyword>
<dbReference type="SUPFAM" id="SSF51197">
    <property type="entry name" value="Clavaminate synthase-like"/>
    <property type="match status" value="1"/>
</dbReference>
<dbReference type="RefSeq" id="WP_062476224.1">
    <property type="nucleotide sequence ID" value="NZ_CP013650.1"/>
</dbReference>
<dbReference type="PANTHER" id="PTHR46332:SF5">
    <property type="entry name" value="ASPARTATE BETA-HYDROXYLASE DOMAIN CONTAINING 2"/>
    <property type="match status" value="1"/>
</dbReference>
<evidence type="ECO:0000256" key="4">
    <source>
        <dbReference type="PROSITE-ProRule" id="PRU00339"/>
    </source>
</evidence>
<dbReference type="InterPro" id="IPR027443">
    <property type="entry name" value="IPNS-like_sf"/>
</dbReference>
<name>A0A0U3A8J4_9ALTE</name>
<keyword evidence="2" id="KW-0223">Dioxygenase</keyword>
<evidence type="ECO:0000313" key="7">
    <source>
        <dbReference type="Proteomes" id="UP000068447"/>
    </source>
</evidence>
<dbReference type="EMBL" id="CP013650">
    <property type="protein sequence ID" value="ALS97342.1"/>
    <property type="molecule type" value="Genomic_DNA"/>
</dbReference>
<keyword evidence="7" id="KW-1185">Reference proteome</keyword>
<comment type="similarity">
    <text evidence="1">Belongs to the aspartyl/asparaginyl beta-hydroxylase family.</text>
</comment>
<reference evidence="6 7" key="1">
    <citation type="submission" date="2015-12" db="EMBL/GenBank/DDBJ databases">
        <title>Complete genome of Lacimicrobium alkaliphilum KCTC 32984.</title>
        <authorList>
            <person name="Kim S.-G."/>
            <person name="Lee Y.-J."/>
        </authorList>
    </citation>
    <scope>NUCLEOTIDE SEQUENCE [LARGE SCALE GENOMIC DNA]</scope>
    <source>
        <strain evidence="6 7">YelD216</strain>
    </source>
</reference>
<dbReference type="GO" id="GO:0016020">
    <property type="term" value="C:membrane"/>
    <property type="evidence" value="ECO:0007669"/>
    <property type="project" value="TreeGrafter"/>
</dbReference>